<keyword evidence="5" id="KW-0438">Lignin biosynthesis</keyword>
<evidence type="ECO:0000256" key="7">
    <source>
        <dbReference type="ARBA" id="ARBA00045231"/>
    </source>
</evidence>
<gene>
    <name evidence="11" type="ORF">A2U01_0000411</name>
</gene>
<dbReference type="Proteomes" id="UP000265520">
    <property type="component" value="Unassembled WGS sequence"/>
</dbReference>
<keyword evidence="3 11" id="KW-0808">Transferase</keyword>
<dbReference type="InterPro" id="IPR012967">
    <property type="entry name" value="COMT_dimerisation"/>
</dbReference>
<evidence type="ECO:0000256" key="4">
    <source>
        <dbReference type="ARBA" id="ARBA00022691"/>
    </source>
</evidence>
<feature type="active site" description="Proton acceptor" evidence="8">
    <location>
        <position position="262"/>
    </location>
</feature>
<evidence type="ECO:0000256" key="3">
    <source>
        <dbReference type="ARBA" id="ARBA00022679"/>
    </source>
</evidence>
<evidence type="ECO:0000259" key="10">
    <source>
        <dbReference type="Pfam" id="PF08100"/>
    </source>
</evidence>
<dbReference type="InterPro" id="IPR036388">
    <property type="entry name" value="WH-like_DNA-bd_sf"/>
</dbReference>
<evidence type="ECO:0000259" key="9">
    <source>
        <dbReference type="Pfam" id="PF00891"/>
    </source>
</evidence>
<reference evidence="11 12" key="1">
    <citation type="journal article" date="2018" name="Front. Plant Sci.">
        <title>Red Clover (Trifolium pratense) and Zigzag Clover (T. medium) - A Picture of Genomic Similarities and Differences.</title>
        <authorList>
            <person name="Dluhosova J."/>
            <person name="Istvanek J."/>
            <person name="Nedelnik J."/>
            <person name="Repkova J."/>
        </authorList>
    </citation>
    <scope>NUCLEOTIDE SEQUENCE [LARGE SCALE GENOMIC DNA]</scope>
    <source>
        <strain evidence="12">cv. 10/8</strain>
        <tissue evidence="11">Leaf</tissue>
    </source>
</reference>
<evidence type="ECO:0000256" key="2">
    <source>
        <dbReference type="ARBA" id="ARBA00022603"/>
    </source>
</evidence>
<dbReference type="GO" id="GO:0009809">
    <property type="term" value="P:lignin biosynthetic process"/>
    <property type="evidence" value="ECO:0007669"/>
    <property type="project" value="UniProtKB-KW"/>
</dbReference>
<dbReference type="InterPro" id="IPR001077">
    <property type="entry name" value="COMT_C"/>
</dbReference>
<comment type="pathway">
    <text evidence="1">Aromatic compound metabolism; phenylpropanoid biosynthesis.</text>
</comment>
<dbReference type="InterPro" id="IPR016461">
    <property type="entry name" value="COMT-like"/>
</dbReference>
<keyword evidence="12" id="KW-1185">Reference proteome</keyword>
<dbReference type="PROSITE" id="PS51683">
    <property type="entry name" value="SAM_OMT_II"/>
    <property type="match status" value="1"/>
</dbReference>
<dbReference type="InterPro" id="IPR029063">
    <property type="entry name" value="SAM-dependent_MTases_sf"/>
</dbReference>
<feature type="domain" description="O-methyltransferase C-terminal" evidence="9">
    <location>
        <begin position="133"/>
        <end position="337"/>
    </location>
</feature>
<dbReference type="SUPFAM" id="SSF46785">
    <property type="entry name" value="Winged helix' DNA-binding domain"/>
    <property type="match status" value="1"/>
</dbReference>
<accession>A0A392LXL2</accession>
<dbReference type="PANTHER" id="PTHR11746">
    <property type="entry name" value="O-METHYLTRANSFERASE"/>
    <property type="match status" value="1"/>
</dbReference>
<dbReference type="PIRSF" id="PIRSF005739">
    <property type="entry name" value="O-mtase"/>
    <property type="match status" value="1"/>
</dbReference>
<dbReference type="GO" id="GO:0032259">
    <property type="term" value="P:methylation"/>
    <property type="evidence" value="ECO:0007669"/>
    <property type="project" value="UniProtKB-KW"/>
</dbReference>
<dbReference type="AlphaFoldDB" id="A0A392LXL2"/>
<dbReference type="EMBL" id="LXQA010000264">
    <property type="protein sequence ID" value="MCH79658.1"/>
    <property type="molecule type" value="Genomic_DNA"/>
</dbReference>
<keyword evidence="4" id="KW-0949">S-adenosyl-L-methionine</keyword>
<dbReference type="Pfam" id="PF00891">
    <property type="entry name" value="Methyltransf_2"/>
    <property type="match status" value="1"/>
</dbReference>
<sequence length="356" mass="39081">MSLNGNDKHLKPQQGEDPVLVFTSQITGSIIVPLALRSAIDLGIFEILAKAGEGAQLSAEDIAVKIGTNNPLAPTMLDRLLRLLVSHSILNSSVPDQQILYSLSNRFFLADADGISVGPTLALLLDDVYHQSWSELKGAIVEGGIPFNRVHGMHAFEYGSVDPRFNDVFNKAMFSSSTLNMKRVLAAYQGFDHVTKLVDVGGGLGRNLKLITDQYSHIHGINLDLPHVIQHAPNFPRVEHVGGDMFESVPAGDAIFMKWILHDWSDEHCLKLLKNCYKAIPADGKVIVCESILPSKPETTWSAKFGYATDLLMMTLHVGGKERTEQEFIELAKGSGFTGIKPICCVSGLWVIEFFK</sequence>
<protein>
    <recommendedName>
        <fullName evidence="6">caffeate O-methyltransferase</fullName>
        <ecNumber evidence="6">2.1.1.68</ecNumber>
    </recommendedName>
</protein>
<dbReference type="Gene3D" id="3.40.50.150">
    <property type="entry name" value="Vaccinia Virus protein VP39"/>
    <property type="match status" value="1"/>
</dbReference>
<dbReference type="InterPro" id="IPR036390">
    <property type="entry name" value="WH_DNA-bd_sf"/>
</dbReference>
<comment type="function">
    <text evidence="7">Catalyzes the conversion of caffeic acid to ferulic acid and of 5-hydroxyferulic acid to sinapic acid. The resulting products may subsequently be converted to the corresponding alcohols that are incorporated into lignins.</text>
</comment>
<dbReference type="SUPFAM" id="SSF53335">
    <property type="entry name" value="S-adenosyl-L-methionine-dependent methyltransferases"/>
    <property type="match status" value="1"/>
</dbReference>
<name>A0A392LXL2_9FABA</name>
<dbReference type="GO" id="GO:0008757">
    <property type="term" value="F:S-adenosylmethionine-dependent methyltransferase activity"/>
    <property type="evidence" value="ECO:0007669"/>
    <property type="project" value="UniProtKB-ARBA"/>
</dbReference>
<feature type="domain" description="O-methyltransferase dimerisation" evidence="10">
    <location>
        <begin position="26"/>
        <end position="104"/>
    </location>
</feature>
<dbReference type="EC" id="2.1.1.68" evidence="6"/>
<dbReference type="FunFam" id="1.10.10.10:FF:000357">
    <property type="entry name" value="Caffeic acid 3-O-methyltransferase"/>
    <property type="match status" value="1"/>
</dbReference>
<dbReference type="GO" id="GO:0047763">
    <property type="term" value="F:caffeate O-methyltransferase activity"/>
    <property type="evidence" value="ECO:0007669"/>
    <property type="project" value="UniProtKB-EC"/>
</dbReference>
<evidence type="ECO:0000256" key="6">
    <source>
        <dbReference type="ARBA" id="ARBA00039011"/>
    </source>
</evidence>
<dbReference type="CDD" id="cd02440">
    <property type="entry name" value="AdoMet_MTases"/>
    <property type="match status" value="1"/>
</dbReference>
<evidence type="ECO:0000313" key="12">
    <source>
        <dbReference type="Proteomes" id="UP000265520"/>
    </source>
</evidence>
<dbReference type="Gene3D" id="1.10.10.10">
    <property type="entry name" value="Winged helix-like DNA-binding domain superfamily/Winged helix DNA-binding domain"/>
    <property type="match status" value="1"/>
</dbReference>
<dbReference type="Pfam" id="PF08100">
    <property type="entry name" value="Dimerisation"/>
    <property type="match status" value="1"/>
</dbReference>
<evidence type="ECO:0000256" key="5">
    <source>
        <dbReference type="ARBA" id="ARBA00022733"/>
    </source>
</evidence>
<evidence type="ECO:0000256" key="8">
    <source>
        <dbReference type="PIRSR" id="PIRSR005739-1"/>
    </source>
</evidence>
<dbReference type="GO" id="GO:0046983">
    <property type="term" value="F:protein dimerization activity"/>
    <property type="evidence" value="ECO:0007669"/>
    <property type="project" value="InterPro"/>
</dbReference>
<keyword evidence="2 11" id="KW-0489">Methyltransferase</keyword>
<evidence type="ECO:0000313" key="11">
    <source>
        <dbReference type="EMBL" id="MCH79658.1"/>
    </source>
</evidence>
<comment type="caution">
    <text evidence="11">The sequence shown here is derived from an EMBL/GenBank/DDBJ whole genome shotgun (WGS) entry which is preliminary data.</text>
</comment>
<dbReference type="FunFam" id="3.40.50.150:FF:000061">
    <property type="entry name" value="Caffeic acid O-methyltransferase"/>
    <property type="match status" value="1"/>
</dbReference>
<evidence type="ECO:0000256" key="1">
    <source>
        <dbReference type="ARBA" id="ARBA00004928"/>
    </source>
</evidence>
<organism evidence="11 12">
    <name type="scientific">Trifolium medium</name>
    <dbReference type="NCBI Taxonomy" id="97028"/>
    <lineage>
        <taxon>Eukaryota</taxon>
        <taxon>Viridiplantae</taxon>
        <taxon>Streptophyta</taxon>
        <taxon>Embryophyta</taxon>
        <taxon>Tracheophyta</taxon>
        <taxon>Spermatophyta</taxon>
        <taxon>Magnoliopsida</taxon>
        <taxon>eudicotyledons</taxon>
        <taxon>Gunneridae</taxon>
        <taxon>Pentapetalae</taxon>
        <taxon>rosids</taxon>
        <taxon>fabids</taxon>
        <taxon>Fabales</taxon>
        <taxon>Fabaceae</taxon>
        <taxon>Papilionoideae</taxon>
        <taxon>50 kb inversion clade</taxon>
        <taxon>NPAAA clade</taxon>
        <taxon>Hologalegina</taxon>
        <taxon>IRL clade</taxon>
        <taxon>Trifolieae</taxon>
        <taxon>Trifolium</taxon>
    </lineage>
</organism>
<proteinExistence type="predicted"/>